<name>A0A0E0NUS3_ORYRU</name>
<accession>A0A0E0NUS3</accession>
<reference evidence="2" key="1">
    <citation type="submission" date="2013-06" db="EMBL/GenBank/DDBJ databases">
        <authorList>
            <person name="Zhao Q."/>
        </authorList>
    </citation>
    <scope>NUCLEOTIDE SEQUENCE</scope>
    <source>
        <strain evidence="2">cv. W1943</strain>
    </source>
</reference>
<proteinExistence type="predicted"/>
<evidence type="ECO:0000313" key="1">
    <source>
        <dbReference type="EnsemblPlants" id="ORUFI03G17210.1"/>
    </source>
</evidence>
<reference evidence="1" key="2">
    <citation type="submission" date="2015-06" db="UniProtKB">
        <authorList>
            <consortium name="EnsemblPlants"/>
        </authorList>
    </citation>
    <scope>IDENTIFICATION</scope>
</reference>
<keyword evidence="2" id="KW-1185">Reference proteome</keyword>
<protein>
    <submittedName>
        <fullName evidence="1">Uncharacterized protein</fullName>
    </submittedName>
</protein>
<dbReference type="AlphaFoldDB" id="A0A0E0NUS3"/>
<organism evidence="1 2">
    <name type="scientific">Oryza rufipogon</name>
    <name type="common">Brownbeard rice</name>
    <name type="synonym">Asian wild rice</name>
    <dbReference type="NCBI Taxonomy" id="4529"/>
    <lineage>
        <taxon>Eukaryota</taxon>
        <taxon>Viridiplantae</taxon>
        <taxon>Streptophyta</taxon>
        <taxon>Embryophyta</taxon>
        <taxon>Tracheophyta</taxon>
        <taxon>Spermatophyta</taxon>
        <taxon>Magnoliopsida</taxon>
        <taxon>Liliopsida</taxon>
        <taxon>Poales</taxon>
        <taxon>Poaceae</taxon>
        <taxon>BOP clade</taxon>
        <taxon>Oryzoideae</taxon>
        <taxon>Oryzeae</taxon>
        <taxon>Oryzinae</taxon>
        <taxon>Oryza</taxon>
    </lineage>
</organism>
<dbReference type="Gramene" id="ORUFI03G17210.1">
    <property type="protein sequence ID" value="ORUFI03G17210.1"/>
    <property type="gene ID" value="ORUFI03G17210"/>
</dbReference>
<dbReference type="HOGENOM" id="CLU_1613508_0_0_1"/>
<dbReference type="EnsemblPlants" id="ORUFI03G17210.1">
    <property type="protein sequence ID" value="ORUFI03G17210.1"/>
    <property type="gene ID" value="ORUFI03G17210"/>
</dbReference>
<dbReference type="Proteomes" id="UP000008022">
    <property type="component" value="Unassembled WGS sequence"/>
</dbReference>
<sequence>MMCYRSAAPELFHDKSDMCRRAAMASPAPAAASPATPAILHMLCLLSGGGRAPTCRGNARPHPRSSVCASLAGHRAPPRCAGTGYSTAARFSARSPASVQQRGRRRVGVHRPGLPSPWLRTTSPSARVGGCPSSQVLSVRLTGRPPCPTTMRRYRLLHRSAILCS</sequence>
<evidence type="ECO:0000313" key="2">
    <source>
        <dbReference type="Proteomes" id="UP000008022"/>
    </source>
</evidence>